<dbReference type="AlphaFoldDB" id="A0A1H6C8P1"/>
<reference evidence="1 2" key="1">
    <citation type="submission" date="2016-10" db="EMBL/GenBank/DDBJ databases">
        <authorList>
            <person name="de Groot N.N."/>
        </authorList>
    </citation>
    <scope>NUCLEOTIDE SEQUENCE [LARGE SCALE GENOMIC DNA]</scope>
    <source>
        <strain evidence="1 2">DSM 26656</strain>
    </source>
</reference>
<dbReference type="EMBL" id="FNUY01000009">
    <property type="protein sequence ID" value="SEG69137.1"/>
    <property type="molecule type" value="Genomic_DNA"/>
</dbReference>
<organism evidence="1 2">
    <name type="scientific">Bosea lathyri</name>
    <dbReference type="NCBI Taxonomy" id="1036778"/>
    <lineage>
        <taxon>Bacteria</taxon>
        <taxon>Pseudomonadati</taxon>
        <taxon>Pseudomonadota</taxon>
        <taxon>Alphaproteobacteria</taxon>
        <taxon>Hyphomicrobiales</taxon>
        <taxon>Boseaceae</taxon>
        <taxon>Bosea</taxon>
    </lineage>
</organism>
<keyword evidence="2" id="KW-1185">Reference proteome</keyword>
<gene>
    <name evidence="1" type="ORF">SAMN04488115_109120</name>
</gene>
<sequence length="56" mass="6218">MCAGKVALDGLGRQVTIGISSPNYEHNMSEAVSLGQRARQWHALQCLNLNPRFFKC</sequence>
<evidence type="ECO:0000313" key="1">
    <source>
        <dbReference type="EMBL" id="SEG69137.1"/>
    </source>
</evidence>
<dbReference type="Proteomes" id="UP000236743">
    <property type="component" value="Unassembled WGS sequence"/>
</dbReference>
<protein>
    <submittedName>
        <fullName evidence="1">Uncharacterized protein</fullName>
    </submittedName>
</protein>
<accession>A0A1H6C8P1</accession>
<name>A0A1H6C8P1_9HYPH</name>
<proteinExistence type="predicted"/>
<evidence type="ECO:0000313" key="2">
    <source>
        <dbReference type="Proteomes" id="UP000236743"/>
    </source>
</evidence>